<sequence length="246" mass="27322">MSTTKRSLKRPFRPSISSNFGHHTRDSGSTPGAQTSTPSSALPTTTQSSLLNVGMRVRKSVPEGYQTQRNVSCGFANTYSNLTSERDSVTLSRSFTGLVPYCGVLEIGGHNTPAVLSEANLPPWQFDNDDWGFLSGQEPKAISDSLQPMATVPAVSSHKRRRKDEDDELGVESQPVSPRSYPPFSHTRMPNLDQLRPIALPKTRKKPVIIPFELKESEMIDVGGFGEAKFFRLDEWEKDWAHVDET</sequence>
<feature type="compositionally biased region" description="Low complexity" evidence="6">
    <location>
        <begin position="33"/>
        <end position="49"/>
    </location>
</feature>
<evidence type="ECO:0000313" key="8">
    <source>
        <dbReference type="Proteomes" id="UP000664203"/>
    </source>
</evidence>
<dbReference type="GO" id="GO:0005737">
    <property type="term" value="C:cytoplasm"/>
    <property type="evidence" value="ECO:0007669"/>
    <property type="project" value="UniProtKB-SubCell"/>
</dbReference>
<dbReference type="Proteomes" id="UP000664203">
    <property type="component" value="Unassembled WGS sequence"/>
</dbReference>
<dbReference type="PANTHER" id="PTHR28081:SF1">
    <property type="entry name" value="DAMAGE-REGULATED IMPORT FACILITATOR 1"/>
    <property type="match status" value="1"/>
</dbReference>
<dbReference type="GO" id="GO:0008104">
    <property type="term" value="P:intracellular protein localization"/>
    <property type="evidence" value="ECO:0007669"/>
    <property type="project" value="TreeGrafter"/>
</dbReference>
<dbReference type="GO" id="GO:1990846">
    <property type="term" value="F:ribonucleoside-diphosphate reductase inhibitor activity"/>
    <property type="evidence" value="ECO:0007669"/>
    <property type="project" value="TreeGrafter"/>
</dbReference>
<proteinExistence type="inferred from homology"/>
<evidence type="ECO:0000256" key="3">
    <source>
        <dbReference type="ARBA" id="ARBA00005459"/>
    </source>
</evidence>
<gene>
    <name evidence="7" type="ORF">ALECFALPRED_004300</name>
</gene>
<evidence type="ECO:0000256" key="4">
    <source>
        <dbReference type="ARBA" id="ARBA00022490"/>
    </source>
</evidence>
<reference evidence="7" key="1">
    <citation type="submission" date="2021-03" db="EMBL/GenBank/DDBJ databases">
        <authorList>
            <person name="Tagirdzhanova G."/>
        </authorList>
    </citation>
    <scope>NUCLEOTIDE SEQUENCE</scope>
</reference>
<feature type="region of interest" description="Disordered" evidence="6">
    <location>
        <begin position="1"/>
        <end position="49"/>
    </location>
</feature>
<keyword evidence="8" id="KW-1185">Reference proteome</keyword>
<dbReference type="EMBL" id="CAJPDR010000267">
    <property type="protein sequence ID" value="CAF9929345.1"/>
    <property type="molecule type" value="Genomic_DNA"/>
</dbReference>
<evidence type="ECO:0000256" key="5">
    <source>
        <dbReference type="ARBA" id="ARBA00023242"/>
    </source>
</evidence>
<organism evidence="7 8">
    <name type="scientific">Alectoria fallacina</name>
    <dbReference type="NCBI Taxonomy" id="1903189"/>
    <lineage>
        <taxon>Eukaryota</taxon>
        <taxon>Fungi</taxon>
        <taxon>Dikarya</taxon>
        <taxon>Ascomycota</taxon>
        <taxon>Pezizomycotina</taxon>
        <taxon>Lecanoromycetes</taxon>
        <taxon>OSLEUM clade</taxon>
        <taxon>Lecanoromycetidae</taxon>
        <taxon>Lecanorales</taxon>
        <taxon>Lecanorineae</taxon>
        <taxon>Parmeliaceae</taxon>
        <taxon>Alectoria</taxon>
    </lineage>
</organism>
<evidence type="ECO:0000256" key="1">
    <source>
        <dbReference type="ARBA" id="ARBA00004123"/>
    </source>
</evidence>
<dbReference type="AlphaFoldDB" id="A0A8H3IV54"/>
<evidence type="ECO:0000256" key="6">
    <source>
        <dbReference type="SAM" id="MobiDB-lite"/>
    </source>
</evidence>
<dbReference type="PANTHER" id="PTHR28081">
    <property type="entry name" value="DAMAGE-REGULATED IMPORT FACILITATOR 1-RELATED"/>
    <property type="match status" value="1"/>
</dbReference>
<feature type="compositionally biased region" description="Basic residues" evidence="6">
    <location>
        <begin position="1"/>
        <end position="12"/>
    </location>
</feature>
<comment type="subcellular location">
    <subcellularLocation>
        <location evidence="2">Cytoplasm</location>
    </subcellularLocation>
    <subcellularLocation>
        <location evidence="1">Nucleus</location>
    </subcellularLocation>
</comment>
<dbReference type="GO" id="GO:0005634">
    <property type="term" value="C:nucleus"/>
    <property type="evidence" value="ECO:0007669"/>
    <property type="project" value="UniProtKB-SubCell"/>
</dbReference>
<keyword evidence="5" id="KW-0539">Nucleus</keyword>
<evidence type="ECO:0000256" key="2">
    <source>
        <dbReference type="ARBA" id="ARBA00004496"/>
    </source>
</evidence>
<dbReference type="Pfam" id="PF08591">
    <property type="entry name" value="RNR_inhib"/>
    <property type="match status" value="1"/>
</dbReference>
<feature type="region of interest" description="Disordered" evidence="6">
    <location>
        <begin position="146"/>
        <end position="197"/>
    </location>
</feature>
<protein>
    <submittedName>
        <fullName evidence="7">Uncharacterized protein</fullName>
    </submittedName>
</protein>
<dbReference type="OrthoDB" id="4072855at2759"/>
<dbReference type="InterPro" id="IPR013900">
    <property type="entry name" value="RNR_inhibitor"/>
</dbReference>
<keyword evidence="4" id="KW-0963">Cytoplasm</keyword>
<comment type="similarity">
    <text evidence="3">Belongs to the DIF1/spd1 family.</text>
</comment>
<feature type="compositionally biased region" description="Polar residues" evidence="6">
    <location>
        <begin position="15"/>
        <end position="32"/>
    </location>
</feature>
<name>A0A8H3IV54_9LECA</name>
<evidence type="ECO:0000313" key="7">
    <source>
        <dbReference type="EMBL" id="CAF9929345.1"/>
    </source>
</evidence>
<accession>A0A8H3IV54</accession>
<comment type="caution">
    <text evidence="7">The sequence shown here is derived from an EMBL/GenBank/DDBJ whole genome shotgun (WGS) entry which is preliminary data.</text>
</comment>